<evidence type="ECO:0000259" key="2">
    <source>
        <dbReference type="Pfam" id="PF13098"/>
    </source>
</evidence>
<dbReference type="Proteomes" id="UP000216020">
    <property type="component" value="Unassembled WGS sequence"/>
</dbReference>
<organism evidence="3 4">
    <name type="scientific">Bordetella genomosp. 10</name>
    <dbReference type="NCBI Taxonomy" id="1416804"/>
    <lineage>
        <taxon>Bacteria</taxon>
        <taxon>Pseudomonadati</taxon>
        <taxon>Pseudomonadota</taxon>
        <taxon>Betaproteobacteria</taxon>
        <taxon>Burkholderiales</taxon>
        <taxon>Alcaligenaceae</taxon>
        <taxon>Bordetella</taxon>
    </lineage>
</organism>
<dbReference type="SUPFAM" id="SSF52833">
    <property type="entry name" value="Thioredoxin-like"/>
    <property type="match status" value="1"/>
</dbReference>
<dbReference type="PANTHER" id="PTHR35272">
    <property type="entry name" value="THIOL:DISULFIDE INTERCHANGE PROTEIN DSBC-RELATED"/>
    <property type="match status" value="1"/>
</dbReference>
<keyword evidence="4" id="KW-1185">Reference proteome</keyword>
<proteinExistence type="inferred from homology"/>
<comment type="subcellular location">
    <subcellularLocation>
        <location evidence="1">Periplasm</location>
    </subcellularLocation>
</comment>
<sequence>METTNYASTTTSAVRNRYARATTAVAAVLSLTLAGVSIHAASAEIEKPAVLKTIEKEGITIVGNVLPAPKGMTGWAGYQGTQPLAFYVAPDGQVIVGTVFNAKGEDMTRGPLQSAVSDAMSRGIWGQLEKSRWIADGKATAPRVVYVFTDANCPYCNLFWNAARPWVDSGKVQLRHVMVGIITPTSQAKAAALLASADPAQALFQHEKDNTEARKAARPAGMKPLESGVKPLVDIPPAIKQSLNANLELMMNMGIRGTPGVVWRDEKGNVRVHPGVPQDLAEIFGPA</sequence>
<dbReference type="RefSeq" id="WP_094854528.1">
    <property type="nucleotide sequence ID" value="NZ_NEVM01000005.1"/>
</dbReference>
<name>A0A261RZK9_9BORD</name>
<dbReference type="Gene3D" id="3.40.30.10">
    <property type="entry name" value="Glutaredoxin"/>
    <property type="match status" value="1"/>
</dbReference>
<evidence type="ECO:0000256" key="1">
    <source>
        <dbReference type="RuleBase" id="RU364038"/>
    </source>
</evidence>
<gene>
    <name evidence="3" type="ORF">CAL29_18660</name>
</gene>
<dbReference type="NCBIfam" id="NF008657">
    <property type="entry name" value="PRK11657.1"/>
    <property type="match status" value="1"/>
</dbReference>
<reference evidence="4" key="1">
    <citation type="submission" date="2017-05" db="EMBL/GenBank/DDBJ databases">
        <title>Complete and WGS of Bordetella genogroups.</title>
        <authorList>
            <person name="Spilker T."/>
            <person name="Lipuma J."/>
        </authorList>
    </citation>
    <scope>NUCLEOTIDE SEQUENCE [LARGE SCALE GENOMIC DNA]</scope>
    <source>
        <strain evidence="4">AU16122</strain>
    </source>
</reference>
<evidence type="ECO:0000313" key="3">
    <source>
        <dbReference type="EMBL" id="OZI30092.1"/>
    </source>
</evidence>
<comment type="caution">
    <text evidence="3">The sequence shown here is derived from an EMBL/GenBank/DDBJ whole genome shotgun (WGS) entry which is preliminary data.</text>
</comment>
<dbReference type="Gene3D" id="3.10.450.70">
    <property type="entry name" value="Disulphide bond isomerase, DsbC/G, N-terminal"/>
    <property type="match status" value="1"/>
</dbReference>
<feature type="domain" description="Thioredoxin-like fold" evidence="2">
    <location>
        <begin position="140"/>
        <end position="275"/>
    </location>
</feature>
<keyword evidence="1" id="KW-0676">Redox-active center</keyword>
<dbReference type="Pfam" id="PF13098">
    <property type="entry name" value="Thioredoxin_2"/>
    <property type="match status" value="1"/>
</dbReference>
<dbReference type="InterPro" id="IPR012336">
    <property type="entry name" value="Thioredoxin-like_fold"/>
</dbReference>
<dbReference type="OrthoDB" id="5298214at2"/>
<dbReference type="AlphaFoldDB" id="A0A261RZK9"/>
<keyword evidence="1" id="KW-0732">Signal</keyword>
<comment type="similarity">
    <text evidence="1">Belongs to the thioredoxin family. DsbC subfamily.</text>
</comment>
<comment type="function">
    <text evidence="1">Required for disulfide bond formation in some periplasmic proteins. Acts by transferring its disulfide bond to other proteins and is reduced in the process.</text>
</comment>
<dbReference type="InterPro" id="IPR033954">
    <property type="entry name" value="DiS-bond_Isoase_DsbC/G"/>
</dbReference>
<evidence type="ECO:0000313" key="4">
    <source>
        <dbReference type="Proteomes" id="UP000216020"/>
    </source>
</evidence>
<dbReference type="SUPFAM" id="SSF54423">
    <property type="entry name" value="DsbC/DsbG N-terminal domain-like"/>
    <property type="match status" value="1"/>
</dbReference>
<dbReference type="PANTHER" id="PTHR35272:SF4">
    <property type="entry name" value="THIOL:DISULFIDE INTERCHANGE PROTEIN DSBG"/>
    <property type="match status" value="1"/>
</dbReference>
<dbReference type="InterPro" id="IPR036249">
    <property type="entry name" value="Thioredoxin-like_sf"/>
</dbReference>
<accession>A0A261RZK9</accession>
<dbReference type="CDD" id="cd03020">
    <property type="entry name" value="DsbA_DsbC_DsbG"/>
    <property type="match status" value="1"/>
</dbReference>
<protein>
    <recommendedName>
        <fullName evidence="1">Thiol:disulfide interchange protein</fullName>
    </recommendedName>
</protein>
<keyword evidence="1" id="KW-0574">Periplasm</keyword>
<dbReference type="InterPro" id="IPR009094">
    <property type="entry name" value="DiS-bond_isomerase_DsbC/G_N_sf"/>
</dbReference>
<dbReference type="GO" id="GO:0042597">
    <property type="term" value="C:periplasmic space"/>
    <property type="evidence" value="ECO:0007669"/>
    <property type="project" value="UniProtKB-SubCell"/>
</dbReference>
<dbReference type="InterPro" id="IPR051470">
    <property type="entry name" value="Thiol:disulfide_interchange"/>
</dbReference>
<dbReference type="EMBL" id="NEVM01000005">
    <property type="protein sequence ID" value="OZI30092.1"/>
    <property type="molecule type" value="Genomic_DNA"/>
</dbReference>